<keyword evidence="3" id="KW-1185">Reference proteome</keyword>
<feature type="transmembrane region" description="Helical" evidence="1">
    <location>
        <begin position="21"/>
        <end position="43"/>
    </location>
</feature>
<dbReference type="RefSeq" id="WP_406720742.1">
    <property type="nucleotide sequence ID" value="NZ_CP135443.1"/>
</dbReference>
<protein>
    <submittedName>
        <fullName evidence="2">Uncharacterized protein</fullName>
    </submittedName>
</protein>
<organism evidence="2 3">
    <name type="scientific">Thioclava litoralis</name>
    <dbReference type="NCBI Taxonomy" id="3076557"/>
    <lineage>
        <taxon>Bacteria</taxon>
        <taxon>Pseudomonadati</taxon>
        <taxon>Pseudomonadota</taxon>
        <taxon>Alphaproteobacteria</taxon>
        <taxon>Rhodobacterales</taxon>
        <taxon>Paracoccaceae</taxon>
        <taxon>Thioclava</taxon>
    </lineage>
</organism>
<keyword evidence="1" id="KW-1133">Transmembrane helix</keyword>
<evidence type="ECO:0000313" key="3">
    <source>
        <dbReference type="Proteomes" id="UP001623290"/>
    </source>
</evidence>
<keyword evidence="1" id="KW-0472">Membrane</keyword>
<name>A0ABZ1E071_9RHOB</name>
<dbReference type="EMBL" id="CP135443">
    <property type="protein sequence ID" value="WRY33489.1"/>
    <property type="molecule type" value="Genomic_DNA"/>
</dbReference>
<accession>A0ABZ1E071</accession>
<sequence length="59" mass="7039">MNLIWLLRMAKWVRHPPSKRQVRIMLVVAACVLLVLGLDWLGLWPDWAKSTPQNRQRIY</sequence>
<proteinExistence type="predicted"/>
<dbReference type="Proteomes" id="UP001623290">
    <property type="component" value="Chromosome"/>
</dbReference>
<evidence type="ECO:0000256" key="1">
    <source>
        <dbReference type="SAM" id="Phobius"/>
    </source>
</evidence>
<reference evidence="2 3" key="1">
    <citation type="submission" date="2023-09" db="EMBL/GenBank/DDBJ databases">
        <title>Thioclava shenzhenensis sp. nov., a multidrug resistant bacteria-antagonizing species isolated from coastal seawater.</title>
        <authorList>
            <person name="Long M."/>
        </authorList>
    </citation>
    <scope>NUCLEOTIDE SEQUENCE [LARGE SCALE GENOMIC DNA]</scope>
    <source>
        <strain evidence="2 3">FTW29</strain>
    </source>
</reference>
<gene>
    <name evidence="2" type="ORF">RPE78_12505</name>
</gene>
<keyword evidence="1" id="KW-0812">Transmembrane</keyword>
<evidence type="ECO:0000313" key="2">
    <source>
        <dbReference type="EMBL" id="WRY33489.1"/>
    </source>
</evidence>